<dbReference type="SMART" id="SM00184">
    <property type="entry name" value="RING"/>
    <property type="match status" value="1"/>
</dbReference>
<dbReference type="InterPro" id="IPR013083">
    <property type="entry name" value="Znf_RING/FYVE/PHD"/>
</dbReference>
<dbReference type="GO" id="GO:0016567">
    <property type="term" value="P:protein ubiquitination"/>
    <property type="evidence" value="ECO:0007669"/>
    <property type="project" value="TreeGrafter"/>
</dbReference>
<proteinExistence type="predicted"/>
<sequence length="192" mass="21469">MCSITDGLTIHRKLQSINSQPSNLTSITYDDDLVEWCVTLTFLVRLIAYIAILTLLVIVAFMILKYINEYEETSVEDVGDNAETDPLQPAGKTMPSTYGTCDEWDIESGNCSSSSSSNSSNAVITSSSEDLHDGKICVICYTEQRDCFLVPCGHCATCYDCAQRIFYGETKTCPICRRFIRKLDHLLFQQVV</sequence>
<evidence type="ECO:0000313" key="8">
    <source>
        <dbReference type="Proteomes" id="UP000327157"/>
    </source>
</evidence>
<evidence type="ECO:0000313" key="7">
    <source>
        <dbReference type="EMBL" id="KAB2617768.1"/>
    </source>
</evidence>
<evidence type="ECO:0000256" key="2">
    <source>
        <dbReference type="ARBA" id="ARBA00022771"/>
    </source>
</evidence>
<keyword evidence="3" id="KW-0862">Zinc</keyword>
<dbReference type="OrthoDB" id="3045089at2759"/>
<dbReference type="PANTHER" id="PTHR46858:SF14">
    <property type="entry name" value="RING-TYPE DOMAIN-CONTAINING PROTEIN"/>
    <property type="match status" value="1"/>
</dbReference>
<organism evidence="7 8">
    <name type="scientific">Pyrus ussuriensis x Pyrus communis</name>
    <dbReference type="NCBI Taxonomy" id="2448454"/>
    <lineage>
        <taxon>Eukaryota</taxon>
        <taxon>Viridiplantae</taxon>
        <taxon>Streptophyta</taxon>
        <taxon>Embryophyta</taxon>
        <taxon>Tracheophyta</taxon>
        <taxon>Spermatophyta</taxon>
        <taxon>Magnoliopsida</taxon>
        <taxon>eudicotyledons</taxon>
        <taxon>Gunneridae</taxon>
        <taxon>Pentapetalae</taxon>
        <taxon>rosids</taxon>
        <taxon>fabids</taxon>
        <taxon>Rosales</taxon>
        <taxon>Rosaceae</taxon>
        <taxon>Amygdaloideae</taxon>
        <taxon>Maleae</taxon>
        <taxon>Pyrus</taxon>
    </lineage>
</organism>
<protein>
    <submittedName>
        <fullName evidence="7">RNA-binding protein MEX3B-like</fullName>
    </submittedName>
</protein>
<accession>A0A5N5GR65</accession>
<keyword evidence="5" id="KW-0812">Transmembrane</keyword>
<reference evidence="8" key="2">
    <citation type="submission" date="2019-10" db="EMBL/GenBank/DDBJ databases">
        <title>A de novo genome assembly of a pear dwarfing rootstock.</title>
        <authorList>
            <person name="Wang F."/>
            <person name="Wang J."/>
            <person name="Li S."/>
            <person name="Zhang Y."/>
            <person name="Fang M."/>
            <person name="Ma L."/>
            <person name="Zhao Y."/>
            <person name="Jiang S."/>
        </authorList>
    </citation>
    <scope>NUCLEOTIDE SEQUENCE [LARGE SCALE GENOMIC DNA]</scope>
</reference>
<reference evidence="7 8" key="3">
    <citation type="submission" date="2019-11" db="EMBL/GenBank/DDBJ databases">
        <title>A de novo genome assembly of a pear dwarfing rootstock.</title>
        <authorList>
            <person name="Wang F."/>
            <person name="Wang J."/>
            <person name="Li S."/>
            <person name="Zhang Y."/>
            <person name="Fang M."/>
            <person name="Ma L."/>
            <person name="Zhao Y."/>
            <person name="Jiang S."/>
        </authorList>
    </citation>
    <scope>NUCLEOTIDE SEQUENCE [LARGE SCALE GENOMIC DNA]</scope>
    <source>
        <strain evidence="7">S2</strain>
        <tissue evidence="7">Leaf</tissue>
    </source>
</reference>
<dbReference type="EMBL" id="SMOL01000401">
    <property type="protein sequence ID" value="KAB2617768.1"/>
    <property type="molecule type" value="Genomic_DNA"/>
</dbReference>
<keyword evidence="2 4" id="KW-0863">Zinc-finger</keyword>
<name>A0A5N5GR65_9ROSA</name>
<evidence type="ECO:0000256" key="4">
    <source>
        <dbReference type="PROSITE-ProRule" id="PRU00175"/>
    </source>
</evidence>
<dbReference type="PROSITE" id="PS50089">
    <property type="entry name" value="ZF_RING_2"/>
    <property type="match status" value="1"/>
</dbReference>
<dbReference type="GO" id="GO:0008270">
    <property type="term" value="F:zinc ion binding"/>
    <property type="evidence" value="ECO:0007669"/>
    <property type="project" value="UniProtKB-KW"/>
</dbReference>
<evidence type="ECO:0000256" key="1">
    <source>
        <dbReference type="ARBA" id="ARBA00022723"/>
    </source>
</evidence>
<dbReference type="AlphaFoldDB" id="A0A5N5GR65"/>
<keyword evidence="5" id="KW-0472">Membrane</keyword>
<evidence type="ECO:0000256" key="3">
    <source>
        <dbReference type="ARBA" id="ARBA00022833"/>
    </source>
</evidence>
<feature type="transmembrane region" description="Helical" evidence="5">
    <location>
        <begin position="42"/>
        <end position="64"/>
    </location>
</feature>
<dbReference type="GO" id="GO:0061630">
    <property type="term" value="F:ubiquitin protein ligase activity"/>
    <property type="evidence" value="ECO:0007669"/>
    <property type="project" value="TreeGrafter"/>
</dbReference>
<dbReference type="Pfam" id="PF13920">
    <property type="entry name" value="zf-C3HC4_3"/>
    <property type="match status" value="1"/>
</dbReference>
<keyword evidence="5" id="KW-1133">Transmembrane helix</keyword>
<evidence type="ECO:0000256" key="5">
    <source>
        <dbReference type="SAM" id="Phobius"/>
    </source>
</evidence>
<comment type="caution">
    <text evidence="7">The sequence shown here is derived from an EMBL/GenBank/DDBJ whole genome shotgun (WGS) entry which is preliminary data.</text>
</comment>
<keyword evidence="1" id="KW-0479">Metal-binding</keyword>
<keyword evidence="8" id="KW-1185">Reference proteome</keyword>
<gene>
    <name evidence="7" type="ORF">D8674_013637</name>
</gene>
<dbReference type="InterPro" id="IPR001841">
    <property type="entry name" value="Znf_RING"/>
</dbReference>
<dbReference type="Gene3D" id="3.30.40.10">
    <property type="entry name" value="Zinc/RING finger domain, C3HC4 (zinc finger)"/>
    <property type="match status" value="1"/>
</dbReference>
<dbReference type="SUPFAM" id="SSF57850">
    <property type="entry name" value="RING/U-box"/>
    <property type="match status" value="1"/>
</dbReference>
<dbReference type="PANTHER" id="PTHR46858">
    <property type="entry name" value="OS05G0521000 PROTEIN"/>
    <property type="match status" value="1"/>
</dbReference>
<feature type="domain" description="RING-type" evidence="6">
    <location>
        <begin position="137"/>
        <end position="177"/>
    </location>
</feature>
<reference evidence="7 8" key="1">
    <citation type="submission" date="2019-09" db="EMBL/GenBank/DDBJ databases">
        <authorList>
            <person name="Ou C."/>
        </authorList>
    </citation>
    <scope>NUCLEOTIDE SEQUENCE [LARGE SCALE GENOMIC DNA]</scope>
    <source>
        <strain evidence="7">S2</strain>
        <tissue evidence="7">Leaf</tissue>
    </source>
</reference>
<dbReference type="Proteomes" id="UP000327157">
    <property type="component" value="Chromosome 15"/>
</dbReference>
<evidence type="ECO:0000259" key="6">
    <source>
        <dbReference type="PROSITE" id="PS50089"/>
    </source>
</evidence>